<proteinExistence type="predicted"/>
<keyword evidence="3" id="KW-1185">Reference proteome</keyword>
<dbReference type="OrthoDB" id="3535703at2"/>
<dbReference type="SUPFAM" id="SSF51120">
    <property type="entry name" value="beta-Roll"/>
    <property type="match status" value="1"/>
</dbReference>
<dbReference type="STRING" id="633440.SAMN05421869_13183"/>
<evidence type="ECO:0008006" key="4">
    <source>
        <dbReference type="Google" id="ProtNLM"/>
    </source>
</evidence>
<keyword evidence="1" id="KW-0732">Signal</keyword>
<sequence>MSTRGTERRSTFTSLRRHGGRAATAGVALAASLAVLAGPAHAAGNVRVTGSLLEITTNDVPDDVLISQVNGQLVVRNNGDLLIAGAACASVTKNEVVCEAEGVTHIAAITRPGDDVVRNRTTLPSRVSLGDGDDRFIGGLDTDQVSGGNGDDRLAGIAGDDVLLGDAGQDSANGGDGTDKCEAEIVTSCP</sequence>
<accession>A0A1G9NA28</accession>
<reference evidence="2 3" key="1">
    <citation type="submission" date="2016-10" db="EMBL/GenBank/DDBJ databases">
        <authorList>
            <person name="de Groot N.N."/>
        </authorList>
    </citation>
    <scope>NUCLEOTIDE SEQUENCE [LARGE SCALE GENOMIC DNA]</scope>
    <source>
        <strain evidence="2 3">CGMCC 4.6533</strain>
    </source>
</reference>
<dbReference type="InterPro" id="IPR011049">
    <property type="entry name" value="Serralysin-like_metalloprot_C"/>
</dbReference>
<evidence type="ECO:0000313" key="2">
    <source>
        <dbReference type="EMBL" id="SDL83314.1"/>
    </source>
</evidence>
<dbReference type="RefSeq" id="WP_090945648.1">
    <property type="nucleotide sequence ID" value="NZ_FNDJ01000031.1"/>
</dbReference>
<dbReference type="Gene3D" id="2.150.10.10">
    <property type="entry name" value="Serralysin-like metalloprotease, C-terminal"/>
    <property type="match status" value="1"/>
</dbReference>
<evidence type="ECO:0000256" key="1">
    <source>
        <dbReference type="SAM" id="SignalP"/>
    </source>
</evidence>
<dbReference type="EMBL" id="FNDJ01000031">
    <property type="protein sequence ID" value="SDL83314.1"/>
    <property type="molecule type" value="Genomic_DNA"/>
</dbReference>
<dbReference type="Proteomes" id="UP000199202">
    <property type="component" value="Unassembled WGS sequence"/>
</dbReference>
<dbReference type="Pfam" id="PF00353">
    <property type="entry name" value="HemolysinCabind"/>
    <property type="match status" value="2"/>
</dbReference>
<dbReference type="InterPro" id="IPR001343">
    <property type="entry name" value="Hemolysn_Ca-bd"/>
</dbReference>
<dbReference type="AlphaFoldDB" id="A0A1G9NA28"/>
<feature type="chain" id="PRO_5011638367" description="Hemolysin-type calcium-binding repeat-containing protein" evidence="1">
    <location>
        <begin position="43"/>
        <end position="190"/>
    </location>
</feature>
<organism evidence="2 3">
    <name type="scientific">Nonomuraea jiangxiensis</name>
    <dbReference type="NCBI Taxonomy" id="633440"/>
    <lineage>
        <taxon>Bacteria</taxon>
        <taxon>Bacillati</taxon>
        <taxon>Actinomycetota</taxon>
        <taxon>Actinomycetes</taxon>
        <taxon>Streptosporangiales</taxon>
        <taxon>Streptosporangiaceae</taxon>
        <taxon>Nonomuraea</taxon>
    </lineage>
</organism>
<protein>
    <recommendedName>
        <fullName evidence="4">Hemolysin-type calcium-binding repeat-containing protein</fullName>
    </recommendedName>
</protein>
<gene>
    <name evidence="2" type="ORF">SAMN05421869_13183</name>
</gene>
<feature type="signal peptide" evidence="1">
    <location>
        <begin position="1"/>
        <end position="42"/>
    </location>
</feature>
<evidence type="ECO:0000313" key="3">
    <source>
        <dbReference type="Proteomes" id="UP000199202"/>
    </source>
</evidence>
<dbReference type="GO" id="GO:0005509">
    <property type="term" value="F:calcium ion binding"/>
    <property type="evidence" value="ECO:0007669"/>
    <property type="project" value="InterPro"/>
</dbReference>
<name>A0A1G9NA28_9ACTN</name>